<reference evidence="2" key="1">
    <citation type="submission" date="2017-12" db="EMBL/GenBank/DDBJ databases">
        <title>Genomic analysis of Paracoccus sp. CBA4604.</title>
        <authorList>
            <person name="Roh S.W."/>
            <person name="Kim J.Y."/>
            <person name="Kim J.S."/>
        </authorList>
    </citation>
    <scope>NUCLEOTIDE SEQUENCE [LARGE SCALE GENOMIC DNA]</scope>
    <source>
        <strain evidence="2">CBA4604</strain>
    </source>
</reference>
<dbReference type="KEGG" id="paru:CYR75_06575"/>
<dbReference type="EMBL" id="CP025583">
    <property type="protein sequence ID" value="AUM75575.1"/>
    <property type="molecule type" value="Genomic_DNA"/>
</dbReference>
<proteinExistence type="predicted"/>
<accession>A0A2K9MLT5</accession>
<protein>
    <submittedName>
        <fullName evidence="1">Uncharacterized protein</fullName>
    </submittedName>
</protein>
<name>A0A2K9MLT5_9RHOB</name>
<dbReference type="AlphaFoldDB" id="A0A2K9MLT5"/>
<keyword evidence="2" id="KW-1185">Reference proteome</keyword>
<dbReference type="OrthoDB" id="3661445at2"/>
<sequence>MTDAASLRQAIEQNRKNIEIDGIISNLDGFRLSPGTRLRGVSENAELRFKQGQPGLMLSSDSQVADVRLVTDETQIAIGLADDTANLGTLTLCNIRTVGRFHLEAAQAQQGNLKLRDIHVERADARIAAHRPAGFGVEVLLGGLTILNASKDPSSRWTLDARTLSGGSEDQPLRGSGVFIFGGAFIPTDADMAQAPAPTQAGGGILLKHLTTGEVHSDGGIPAGIGNLITGGVFVGSGVVADEVVNEGPVTTYGANDMVLDNWGEVKRWTAKAPITSHGNSGIGFVNFGRIGDLAVDASIETNGLGARGFNLYDGSLETATFQSITTHGDGAIGVQISKPFGTITVTGEIRTTGGEGDSLVRGKVVRLKAHAVSLKPGAEGEALTVAGRAVAEDDAVPDLDFEAAATVIGRLEIAGKRLV</sequence>
<gene>
    <name evidence="1" type="ORF">CYR75_06575</name>
</gene>
<dbReference type="Proteomes" id="UP000234882">
    <property type="component" value="Chromosome"/>
</dbReference>
<evidence type="ECO:0000313" key="2">
    <source>
        <dbReference type="Proteomes" id="UP000234882"/>
    </source>
</evidence>
<organism evidence="1 2">
    <name type="scientific">Paracoccus jeotgali</name>
    <dbReference type="NCBI Taxonomy" id="2065379"/>
    <lineage>
        <taxon>Bacteria</taxon>
        <taxon>Pseudomonadati</taxon>
        <taxon>Pseudomonadota</taxon>
        <taxon>Alphaproteobacteria</taxon>
        <taxon>Rhodobacterales</taxon>
        <taxon>Paracoccaceae</taxon>
        <taxon>Paracoccus</taxon>
    </lineage>
</organism>
<evidence type="ECO:0000313" key="1">
    <source>
        <dbReference type="EMBL" id="AUM75575.1"/>
    </source>
</evidence>